<keyword evidence="3" id="KW-1185">Reference proteome</keyword>
<dbReference type="AlphaFoldDB" id="A0AAX4JGW7"/>
<dbReference type="InterPro" id="IPR047575">
    <property type="entry name" value="Sm"/>
</dbReference>
<dbReference type="RefSeq" id="XP_065331353.1">
    <property type="nucleotide sequence ID" value="XM_065475281.1"/>
</dbReference>
<accession>A0AAX4JGW7</accession>
<dbReference type="SMART" id="SM00651">
    <property type="entry name" value="Sm"/>
    <property type="match status" value="1"/>
</dbReference>
<evidence type="ECO:0000313" key="2">
    <source>
        <dbReference type="EMBL" id="WUR05208.1"/>
    </source>
</evidence>
<feature type="domain" description="Sm" evidence="1">
    <location>
        <begin position="3"/>
        <end position="67"/>
    </location>
</feature>
<proteinExistence type="predicted"/>
<dbReference type="Gene3D" id="2.30.30.100">
    <property type="match status" value="1"/>
</dbReference>
<dbReference type="KEGG" id="vnx:VNE69_12193"/>
<name>A0AAX4JGW7_9MICR</name>
<dbReference type="SUPFAM" id="SSF50182">
    <property type="entry name" value="Sm-like ribonucleoproteins"/>
    <property type="match status" value="1"/>
</dbReference>
<organism evidence="2 3">
    <name type="scientific">Vairimorpha necatrix</name>
    <dbReference type="NCBI Taxonomy" id="6039"/>
    <lineage>
        <taxon>Eukaryota</taxon>
        <taxon>Fungi</taxon>
        <taxon>Fungi incertae sedis</taxon>
        <taxon>Microsporidia</taxon>
        <taxon>Nosematidae</taxon>
        <taxon>Vairimorpha</taxon>
    </lineage>
</organism>
<sequence>MLPPLEYLTLFLNTKIRILLKTGDIYSGILQGIDSHINILLSEYEESKEDTVLFIRGENICLIGNEA</sequence>
<dbReference type="Pfam" id="PF01423">
    <property type="entry name" value="LSM"/>
    <property type="match status" value="1"/>
</dbReference>
<dbReference type="GO" id="GO:0003723">
    <property type="term" value="F:RNA binding"/>
    <property type="evidence" value="ECO:0007669"/>
    <property type="project" value="InterPro"/>
</dbReference>
<dbReference type="EMBL" id="CP142737">
    <property type="protein sequence ID" value="WUR05208.1"/>
    <property type="molecule type" value="Genomic_DNA"/>
</dbReference>
<dbReference type="InterPro" id="IPR001163">
    <property type="entry name" value="Sm_dom_euk/arc"/>
</dbReference>
<protein>
    <submittedName>
        <fullName evidence="2">Sm-like protein</fullName>
    </submittedName>
</protein>
<dbReference type="GO" id="GO:0032991">
    <property type="term" value="C:protein-containing complex"/>
    <property type="evidence" value="ECO:0007669"/>
    <property type="project" value="UniProtKB-ARBA"/>
</dbReference>
<gene>
    <name evidence="2" type="ORF">VNE69_12193</name>
</gene>
<dbReference type="Proteomes" id="UP001334084">
    <property type="component" value="Chromosome 12"/>
</dbReference>
<dbReference type="GeneID" id="90543055"/>
<dbReference type="PROSITE" id="PS52002">
    <property type="entry name" value="SM"/>
    <property type="match status" value="1"/>
</dbReference>
<evidence type="ECO:0000259" key="1">
    <source>
        <dbReference type="PROSITE" id="PS52002"/>
    </source>
</evidence>
<evidence type="ECO:0000313" key="3">
    <source>
        <dbReference type="Proteomes" id="UP001334084"/>
    </source>
</evidence>
<reference evidence="2" key="1">
    <citation type="journal article" date="2024" name="BMC Genomics">
        <title>Functional annotation of a divergent genome using sequence and structure-based similarity.</title>
        <authorList>
            <person name="Svedberg D."/>
            <person name="Winiger R.R."/>
            <person name="Berg A."/>
            <person name="Sharma H."/>
            <person name="Tellgren-Roth C."/>
            <person name="Debrunner-Vossbrinck B.A."/>
            <person name="Vossbrinck C.R."/>
            <person name="Barandun J."/>
        </authorList>
    </citation>
    <scope>NUCLEOTIDE SEQUENCE</scope>
    <source>
        <strain evidence="2">Illinois isolate</strain>
    </source>
</reference>
<dbReference type="InterPro" id="IPR010920">
    <property type="entry name" value="LSM_dom_sf"/>
</dbReference>